<proteinExistence type="predicted"/>
<gene>
    <name evidence="1" type="ORF">TorRG33x02_305890</name>
</gene>
<dbReference type="Proteomes" id="UP000237000">
    <property type="component" value="Unassembled WGS sequence"/>
</dbReference>
<comment type="caution">
    <text evidence="1">The sequence shown here is derived from an EMBL/GenBank/DDBJ whole genome shotgun (WGS) entry which is preliminary data.</text>
</comment>
<name>A0A2P5BWW9_TREOI</name>
<organism evidence="1 2">
    <name type="scientific">Trema orientale</name>
    <name type="common">Charcoal tree</name>
    <name type="synonym">Celtis orientalis</name>
    <dbReference type="NCBI Taxonomy" id="63057"/>
    <lineage>
        <taxon>Eukaryota</taxon>
        <taxon>Viridiplantae</taxon>
        <taxon>Streptophyta</taxon>
        <taxon>Embryophyta</taxon>
        <taxon>Tracheophyta</taxon>
        <taxon>Spermatophyta</taxon>
        <taxon>Magnoliopsida</taxon>
        <taxon>eudicotyledons</taxon>
        <taxon>Gunneridae</taxon>
        <taxon>Pentapetalae</taxon>
        <taxon>rosids</taxon>
        <taxon>fabids</taxon>
        <taxon>Rosales</taxon>
        <taxon>Cannabaceae</taxon>
        <taxon>Trema</taxon>
    </lineage>
</organism>
<accession>A0A2P5BWW9</accession>
<reference evidence="2" key="1">
    <citation type="submission" date="2016-06" db="EMBL/GenBank/DDBJ databases">
        <title>Parallel loss of symbiosis genes in relatives of nitrogen-fixing non-legume Parasponia.</title>
        <authorList>
            <person name="Van Velzen R."/>
            <person name="Holmer R."/>
            <person name="Bu F."/>
            <person name="Rutten L."/>
            <person name="Van Zeijl A."/>
            <person name="Liu W."/>
            <person name="Santuari L."/>
            <person name="Cao Q."/>
            <person name="Sharma T."/>
            <person name="Shen D."/>
            <person name="Roswanjaya Y."/>
            <person name="Wardhani T."/>
            <person name="Kalhor M.S."/>
            <person name="Jansen J."/>
            <person name="Van den Hoogen J."/>
            <person name="Gungor B."/>
            <person name="Hartog M."/>
            <person name="Hontelez J."/>
            <person name="Verver J."/>
            <person name="Yang W.-C."/>
            <person name="Schijlen E."/>
            <person name="Repin R."/>
            <person name="Schilthuizen M."/>
            <person name="Schranz E."/>
            <person name="Heidstra R."/>
            <person name="Miyata K."/>
            <person name="Fedorova E."/>
            <person name="Kohlen W."/>
            <person name="Bisseling T."/>
            <person name="Smit S."/>
            <person name="Geurts R."/>
        </authorList>
    </citation>
    <scope>NUCLEOTIDE SEQUENCE [LARGE SCALE GENOMIC DNA]</scope>
    <source>
        <strain evidence="2">cv. RG33-2</strain>
    </source>
</reference>
<dbReference type="InParanoid" id="A0A2P5BWW9"/>
<evidence type="ECO:0000313" key="2">
    <source>
        <dbReference type="Proteomes" id="UP000237000"/>
    </source>
</evidence>
<protein>
    <submittedName>
        <fullName evidence="1">Uncharacterized protein</fullName>
    </submittedName>
</protein>
<keyword evidence="2" id="KW-1185">Reference proteome</keyword>
<dbReference type="OrthoDB" id="1432089at2759"/>
<dbReference type="STRING" id="63057.A0A2P5BWW9"/>
<dbReference type="AlphaFoldDB" id="A0A2P5BWW9"/>
<sequence>MRMVKQSLYRRVRELDALEGSWNWNDLLKQERHDLKCEVEEIIFKEVRTLRMKSKFTWAKEGDANTKLFHSLMNARKSKNSITRLEMDDGSFVDREEDIVKVVTEFYCSLYKSAELEYRGIKGVDWSPLSVQIKDWLERPFEEELKRTVFESDGNKSQGSDEFTMVVF</sequence>
<evidence type="ECO:0000313" key="1">
    <source>
        <dbReference type="EMBL" id="PON53283.1"/>
    </source>
</evidence>
<dbReference type="EMBL" id="JXTC01000447">
    <property type="protein sequence ID" value="PON53283.1"/>
    <property type="molecule type" value="Genomic_DNA"/>
</dbReference>